<dbReference type="GO" id="GO:0006310">
    <property type="term" value="P:DNA recombination"/>
    <property type="evidence" value="ECO:0007669"/>
    <property type="project" value="UniProtKB-KW"/>
</dbReference>
<evidence type="ECO:0000259" key="4">
    <source>
        <dbReference type="PROSITE" id="PS51898"/>
    </source>
</evidence>
<dbReference type="GO" id="GO:0003677">
    <property type="term" value="F:DNA binding"/>
    <property type="evidence" value="ECO:0007669"/>
    <property type="project" value="UniProtKB-KW"/>
</dbReference>
<keyword evidence="2" id="KW-0238">DNA-binding</keyword>
<gene>
    <name evidence="5" type="primary">Int-Tn_1</name>
    <name evidence="5" type="ORF">NCTC10741_00144</name>
</gene>
<dbReference type="InterPro" id="IPR011010">
    <property type="entry name" value="DNA_brk_join_enz"/>
</dbReference>
<dbReference type="RefSeq" id="WP_126194489.1">
    <property type="nucleotide sequence ID" value="NZ_CP085954.1"/>
</dbReference>
<dbReference type="Gene3D" id="1.10.443.10">
    <property type="entry name" value="Intergrase catalytic core"/>
    <property type="match status" value="1"/>
</dbReference>
<dbReference type="CDD" id="cd01189">
    <property type="entry name" value="INT_ICEBs1_C_like"/>
    <property type="match status" value="1"/>
</dbReference>
<dbReference type="OrthoDB" id="1822491at2"/>
<protein>
    <submittedName>
        <fullName evidence="5">Integrase</fullName>
    </submittedName>
</protein>
<keyword evidence="3" id="KW-0233">DNA recombination</keyword>
<dbReference type="PROSITE" id="PS51898">
    <property type="entry name" value="TYR_RECOMBINASE"/>
    <property type="match status" value="1"/>
</dbReference>
<dbReference type="EMBL" id="LR131273">
    <property type="protein sequence ID" value="VDR37048.1"/>
    <property type="molecule type" value="Genomic_DNA"/>
</dbReference>
<feature type="domain" description="Tyr recombinase" evidence="4">
    <location>
        <begin position="188"/>
        <end position="372"/>
    </location>
</feature>
<organism evidence="5 6">
    <name type="scientific">Tsukamurella paurometabola</name>
    <name type="common">Corynebacterium paurometabolum</name>
    <dbReference type="NCBI Taxonomy" id="2061"/>
    <lineage>
        <taxon>Bacteria</taxon>
        <taxon>Bacillati</taxon>
        <taxon>Actinomycetota</taxon>
        <taxon>Actinomycetes</taxon>
        <taxon>Mycobacteriales</taxon>
        <taxon>Tsukamurellaceae</taxon>
        <taxon>Tsukamurella</taxon>
    </lineage>
</organism>
<name>A0A3P8KBY2_TSUPA</name>
<evidence type="ECO:0000256" key="3">
    <source>
        <dbReference type="ARBA" id="ARBA00023172"/>
    </source>
</evidence>
<dbReference type="InterPro" id="IPR050090">
    <property type="entry name" value="Tyrosine_recombinase_XerCD"/>
</dbReference>
<dbReference type="Proteomes" id="UP000271626">
    <property type="component" value="Chromosome"/>
</dbReference>
<reference evidence="5 6" key="1">
    <citation type="submission" date="2018-12" db="EMBL/GenBank/DDBJ databases">
        <authorList>
            <consortium name="Pathogen Informatics"/>
        </authorList>
    </citation>
    <scope>NUCLEOTIDE SEQUENCE [LARGE SCALE GENOMIC DNA]</scope>
    <source>
        <strain evidence="5 6">NCTC10741</strain>
    </source>
</reference>
<dbReference type="Gene3D" id="1.10.150.130">
    <property type="match status" value="1"/>
</dbReference>
<dbReference type="PANTHER" id="PTHR30349:SF64">
    <property type="entry name" value="PROPHAGE INTEGRASE INTD-RELATED"/>
    <property type="match status" value="1"/>
</dbReference>
<evidence type="ECO:0000256" key="2">
    <source>
        <dbReference type="ARBA" id="ARBA00023125"/>
    </source>
</evidence>
<evidence type="ECO:0000256" key="1">
    <source>
        <dbReference type="ARBA" id="ARBA00008857"/>
    </source>
</evidence>
<proteinExistence type="inferred from homology"/>
<dbReference type="Pfam" id="PF00589">
    <property type="entry name" value="Phage_integrase"/>
    <property type="match status" value="1"/>
</dbReference>
<dbReference type="InterPro" id="IPR010998">
    <property type="entry name" value="Integrase_recombinase_N"/>
</dbReference>
<dbReference type="SUPFAM" id="SSF56349">
    <property type="entry name" value="DNA breaking-rejoining enzymes"/>
    <property type="match status" value="1"/>
</dbReference>
<sequence>MATVESYTLQSGARRYRVRYRMPDHRQTDKRGFTTKRAAEAFAATVEVEKLRGEYVPPALGRITVGELGPDWLAAKKIAMKPSGYLTYDTAWRVHVEPRWAGTAVASITTGEVETWITDMQRTVTKLEVQSDGTEVEKVVKKGAGAVVVLRAYGILAGILDGAVKAGRLARNPARGVENLPRKPSKKTTRRYLTHAQVDQLAAEAGDRATLVYFLAYTGLRWGEATGLRVEHLDLLRRRLTVAENAVLVGTVVRVGTPKGHEARTVALPEFLVELLAKQCEGKPRDGLLFPGPDGAHQKLPASGTGWLEHAVRRAGVPRVTAHDLRHTAASLAVQAGAHVKAVQRMLGHASAAMTLDVYSDLFDSDLDAVAIALNQARSAPSVGTMWAPTADAGE</sequence>
<accession>A0A3P8KBY2</accession>
<evidence type="ECO:0000313" key="5">
    <source>
        <dbReference type="EMBL" id="VDR37048.1"/>
    </source>
</evidence>
<dbReference type="InterPro" id="IPR013762">
    <property type="entry name" value="Integrase-like_cat_sf"/>
</dbReference>
<dbReference type="AlphaFoldDB" id="A0A3P8KBY2"/>
<dbReference type="GO" id="GO:0015074">
    <property type="term" value="P:DNA integration"/>
    <property type="evidence" value="ECO:0007669"/>
    <property type="project" value="InterPro"/>
</dbReference>
<dbReference type="PANTHER" id="PTHR30349">
    <property type="entry name" value="PHAGE INTEGRASE-RELATED"/>
    <property type="match status" value="1"/>
</dbReference>
<comment type="similarity">
    <text evidence="1">Belongs to the 'phage' integrase family.</text>
</comment>
<evidence type="ECO:0000313" key="6">
    <source>
        <dbReference type="Proteomes" id="UP000271626"/>
    </source>
</evidence>
<dbReference type="InterPro" id="IPR002104">
    <property type="entry name" value="Integrase_catalytic"/>
</dbReference>